<dbReference type="Proteomes" id="UP000436911">
    <property type="component" value="Unassembled WGS sequence"/>
</dbReference>
<evidence type="ECO:0000256" key="6">
    <source>
        <dbReference type="ARBA" id="ARBA00022692"/>
    </source>
</evidence>
<dbReference type="Gene3D" id="1.10.287.470">
    <property type="entry name" value="Helix hairpin bin"/>
    <property type="match status" value="1"/>
</dbReference>
<dbReference type="Gene3D" id="2.40.30.170">
    <property type="match status" value="1"/>
</dbReference>
<name>A0A109CSH8_AGRVI</name>
<dbReference type="InterPro" id="IPR010129">
    <property type="entry name" value="T1SS_HlyD"/>
</dbReference>
<protein>
    <recommendedName>
        <fullName evidence="9">Membrane fusion protein (MFP) family protein</fullName>
    </recommendedName>
</protein>
<keyword evidence="7 9" id="KW-1133">Transmembrane helix</keyword>
<dbReference type="Pfam" id="PF25994">
    <property type="entry name" value="HH_AprE"/>
    <property type="match status" value="1"/>
</dbReference>
<keyword evidence="8 9" id="KW-0472">Membrane</keyword>
<evidence type="ECO:0000256" key="2">
    <source>
        <dbReference type="ARBA" id="ARBA00009477"/>
    </source>
</evidence>
<dbReference type="SUPFAM" id="SSF111369">
    <property type="entry name" value="HlyD-like secretion proteins"/>
    <property type="match status" value="1"/>
</dbReference>
<dbReference type="GO" id="GO:0015031">
    <property type="term" value="P:protein transport"/>
    <property type="evidence" value="ECO:0007669"/>
    <property type="project" value="InterPro"/>
</dbReference>
<reference evidence="12 15" key="1">
    <citation type="submission" date="2018-08" db="EMBL/GenBank/DDBJ databases">
        <title>Genome sequencing of Agrobacterium vitis strain ICMP 10754.</title>
        <authorList>
            <person name="Visnovsky S.B."/>
            <person name="Pitman A.R."/>
        </authorList>
    </citation>
    <scope>NUCLEOTIDE SEQUENCE [LARGE SCALE GENOMIC DNA]</scope>
    <source>
        <strain evidence="12 15">ICMP 10754</strain>
    </source>
</reference>
<evidence type="ECO:0000256" key="3">
    <source>
        <dbReference type="ARBA" id="ARBA00022448"/>
    </source>
</evidence>
<evidence type="ECO:0000256" key="5">
    <source>
        <dbReference type="ARBA" id="ARBA00022519"/>
    </source>
</evidence>
<comment type="caution">
    <text evidence="12">The sequence shown here is derived from an EMBL/GenBank/DDBJ whole genome shotgun (WGS) entry which is preliminary data.</text>
</comment>
<accession>A0A109CSH8</accession>
<dbReference type="Pfam" id="PF26002">
    <property type="entry name" value="Beta-barrel_AprE"/>
    <property type="match status" value="1"/>
</dbReference>
<dbReference type="NCBIfam" id="TIGR01843">
    <property type="entry name" value="type_I_hlyD"/>
    <property type="match status" value="1"/>
</dbReference>
<evidence type="ECO:0000313" key="16">
    <source>
        <dbReference type="Proteomes" id="UP000477951"/>
    </source>
</evidence>
<evidence type="ECO:0000313" key="15">
    <source>
        <dbReference type="Proteomes" id="UP000436911"/>
    </source>
</evidence>
<organism evidence="12 15">
    <name type="scientific">Agrobacterium vitis</name>
    <name type="common">Rhizobium vitis</name>
    <dbReference type="NCBI Taxonomy" id="373"/>
    <lineage>
        <taxon>Bacteria</taxon>
        <taxon>Pseudomonadati</taxon>
        <taxon>Pseudomonadota</taxon>
        <taxon>Alphaproteobacteria</taxon>
        <taxon>Hyphomicrobiales</taxon>
        <taxon>Rhizobiaceae</taxon>
        <taxon>Rhizobium/Agrobacterium group</taxon>
        <taxon>Agrobacterium</taxon>
    </lineage>
</organism>
<evidence type="ECO:0000256" key="4">
    <source>
        <dbReference type="ARBA" id="ARBA00022475"/>
    </source>
</evidence>
<dbReference type="PRINTS" id="PR01490">
    <property type="entry name" value="RTXTOXIND"/>
</dbReference>
<dbReference type="Proteomes" id="UP000477951">
    <property type="component" value="Unassembled WGS sequence"/>
</dbReference>
<sequence length="456" mass="49970">MTKTLTLSPDEHRYAVRTTAEFLSESASILHRTPPKSARMTIATVAALITSAILLSVFMPVERVVTARGRVASEAPNTVVQPLETSIVREILVREGQDVKAGQLLATLDPTFSRADQTTASRQMASLSAEVERLKAEIDGRDYQPRDGDSFGKLQRRFFEARRSQYEASMSTFKAKISSLQTTQAQLQQELTVNRQRLSLSEESEAMKSALVEKKYASRADGLKAKDWVLEVTGTIREVEGKLESGAHDIQSVQSQMEDQAQQWRSDAMGQLVKQQVALNAAIEELNKADKRSDLIELKAPEDATVLQIGDISIGSVAQTAQKMFVLVPKAARLEVETEISTQDQGFIKVGQPVDIKLDAWPFARYGGLRGTVRAVSPDSLKVSRGDGAATQGASERTFYIAKITIDDPHLKSNPADFSLIAGMTLVTDVVVGDQTVAAYLFDRVVPVVSEGMREP</sequence>
<comment type="subcellular location">
    <subcellularLocation>
        <location evidence="1 9">Cell inner membrane</location>
        <topology evidence="1 9">Single-pass membrane protein</topology>
    </subcellularLocation>
</comment>
<evidence type="ECO:0000313" key="13">
    <source>
        <dbReference type="EMBL" id="KAA3524135.1"/>
    </source>
</evidence>
<evidence type="ECO:0000256" key="8">
    <source>
        <dbReference type="ARBA" id="ARBA00023136"/>
    </source>
</evidence>
<dbReference type="AlphaFoldDB" id="A0A109CSH8"/>
<proteinExistence type="inferred from homology"/>
<dbReference type="InterPro" id="IPR058781">
    <property type="entry name" value="HH_AprE-like"/>
</dbReference>
<feature type="domain" description="AprE-like beta-barrel" evidence="11">
    <location>
        <begin position="334"/>
        <end position="431"/>
    </location>
</feature>
<keyword evidence="5 9" id="KW-0997">Cell inner membrane</keyword>
<evidence type="ECO:0000259" key="10">
    <source>
        <dbReference type="Pfam" id="PF25994"/>
    </source>
</evidence>
<keyword evidence="3 9" id="KW-0813">Transport</keyword>
<keyword evidence="4 9" id="KW-1003">Cell membrane</keyword>
<dbReference type="EMBL" id="QUSG01000015">
    <property type="protein sequence ID" value="KAA3523741.1"/>
    <property type="molecule type" value="Genomic_DNA"/>
</dbReference>
<feature type="domain" description="AprE-like long alpha-helical hairpin" evidence="10">
    <location>
        <begin position="114"/>
        <end position="290"/>
    </location>
</feature>
<evidence type="ECO:0000256" key="7">
    <source>
        <dbReference type="ARBA" id="ARBA00022989"/>
    </source>
</evidence>
<dbReference type="GeneID" id="60683335"/>
<evidence type="ECO:0000259" key="11">
    <source>
        <dbReference type="Pfam" id="PF26002"/>
    </source>
</evidence>
<evidence type="ECO:0000256" key="1">
    <source>
        <dbReference type="ARBA" id="ARBA00004377"/>
    </source>
</evidence>
<dbReference type="OrthoDB" id="9810980at2"/>
<dbReference type="GO" id="GO:0005886">
    <property type="term" value="C:plasma membrane"/>
    <property type="evidence" value="ECO:0007669"/>
    <property type="project" value="UniProtKB-SubCell"/>
</dbReference>
<dbReference type="EMBL" id="QUSG01000014">
    <property type="protein sequence ID" value="KAA3524135.1"/>
    <property type="molecule type" value="Genomic_DNA"/>
</dbReference>
<dbReference type="EMBL" id="WPHR01000015">
    <property type="protein sequence ID" value="MUZ74365.1"/>
    <property type="molecule type" value="Genomic_DNA"/>
</dbReference>
<feature type="transmembrane region" description="Helical" evidence="9">
    <location>
        <begin position="40"/>
        <end position="61"/>
    </location>
</feature>
<keyword evidence="6 9" id="KW-0812">Transmembrane</keyword>
<dbReference type="Gene3D" id="2.40.50.100">
    <property type="match status" value="1"/>
</dbReference>
<dbReference type="InterPro" id="IPR058982">
    <property type="entry name" value="Beta-barrel_AprE"/>
</dbReference>
<dbReference type="RefSeq" id="WP_060718352.1">
    <property type="nucleotide sequence ID" value="NZ_AP023268.1"/>
</dbReference>
<evidence type="ECO:0000313" key="12">
    <source>
        <dbReference type="EMBL" id="KAA3523741.1"/>
    </source>
</evidence>
<comment type="similarity">
    <text evidence="2 9">Belongs to the membrane fusion protein (MFP) (TC 8.A.1) family.</text>
</comment>
<gene>
    <name evidence="13" type="ORF">DXT89_19325</name>
    <name evidence="12" type="ORF">DXT89_20080</name>
    <name evidence="14" type="ORF">GOZ90_16880</name>
</gene>
<dbReference type="InterPro" id="IPR050739">
    <property type="entry name" value="MFP"/>
</dbReference>
<evidence type="ECO:0000313" key="14">
    <source>
        <dbReference type="EMBL" id="MUZ74365.1"/>
    </source>
</evidence>
<reference evidence="14 16" key="2">
    <citation type="submission" date="2019-12" db="EMBL/GenBank/DDBJ databases">
        <title>Whole-genome sequencing of Allorhizobium vitis.</title>
        <authorList>
            <person name="Gan H.M."/>
            <person name="Szegedi E."/>
            <person name="Burr T."/>
            <person name="Savka M.A."/>
        </authorList>
    </citation>
    <scope>NUCLEOTIDE SEQUENCE [LARGE SCALE GENOMIC DNA]</scope>
    <source>
        <strain evidence="14 16">CG516</strain>
    </source>
</reference>
<dbReference type="PANTHER" id="PTHR30386">
    <property type="entry name" value="MEMBRANE FUSION SUBUNIT OF EMRAB-TOLC MULTIDRUG EFFLUX PUMP"/>
    <property type="match status" value="1"/>
</dbReference>
<evidence type="ECO:0000256" key="9">
    <source>
        <dbReference type="RuleBase" id="RU365093"/>
    </source>
</evidence>
<dbReference type="PANTHER" id="PTHR30386:SF26">
    <property type="entry name" value="TRANSPORT PROTEIN COMB"/>
    <property type="match status" value="1"/>
</dbReference>